<organism evidence="2 3">
    <name type="scientific">Podospora australis</name>
    <dbReference type="NCBI Taxonomy" id="1536484"/>
    <lineage>
        <taxon>Eukaryota</taxon>
        <taxon>Fungi</taxon>
        <taxon>Dikarya</taxon>
        <taxon>Ascomycota</taxon>
        <taxon>Pezizomycotina</taxon>
        <taxon>Sordariomycetes</taxon>
        <taxon>Sordariomycetidae</taxon>
        <taxon>Sordariales</taxon>
        <taxon>Podosporaceae</taxon>
        <taxon>Podospora</taxon>
    </lineage>
</organism>
<feature type="compositionally biased region" description="Pro residues" evidence="1">
    <location>
        <begin position="154"/>
        <end position="168"/>
    </location>
</feature>
<protein>
    <submittedName>
        <fullName evidence="2">Uncharacterized protein</fullName>
    </submittedName>
</protein>
<evidence type="ECO:0000313" key="2">
    <source>
        <dbReference type="EMBL" id="KAK4187116.1"/>
    </source>
</evidence>
<feature type="compositionally biased region" description="Low complexity" evidence="1">
    <location>
        <begin position="135"/>
        <end position="150"/>
    </location>
</feature>
<gene>
    <name evidence="2" type="ORF">QBC35DRAFT_249730</name>
</gene>
<evidence type="ECO:0000256" key="1">
    <source>
        <dbReference type="SAM" id="MobiDB-lite"/>
    </source>
</evidence>
<keyword evidence="3" id="KW-1185">Reference proteome</keyword>
<feature type="compositionally biased region" description="Polar residues" evidence="1">
    <location>
        <begin position="484"/>
        <end position="499"/>
    </location>
</feature>
<proteinExistence type="predicted"/>
<feature type="region of interest" description="Disordered" evidence="1">
    <location>
        <begin position="118"/>
        <end position="169"/>
    </location>
</feature>
<evidence type="ECO:0000313" key="3">
    <source>
        <dbReference type="Proteomes" id="UP001302126"/>
    </source>
</evidence>
<comment type="caution">
    <text evidence="2">The sequence shown here is derived from an EMBL/GenBank/DDBJ whole genome shotgun (WGS) entry which is preliminary data.</text>
</comment>
<accession>A0AAN7AFX0</accession>
<feature type="region of interest" description="Disordered" evidence="1">
    <location>
        <begin position="395"/>
        <end position="416"/>
    </location>
</feature>
<feature type="region of interest" description="Disordered" evidence="1">
    <location>
        <begin position="479"/>
        <end position="560"/>
    </location>
</feature>
<dbReference type="Proteomes" id="UP001302126">
    <property type="component" value="Unassembled WGS sequence"/>
</dbReference>
<feature type="compositionally biased region" description="Acidic residues" evidence="1">
    <location>
        <begin position="517"/>
        <end position="529"/>
    </location>
</feature>
<dbReference type="AlphaFoldDB" id="A0AAN7AFX0"/>
<reference evidence="2" key="2">
    <citation type="submission" date="2023-05" db="EMBL/GenBank/DDBJ databases">
        <authorList>
            <consortium name="Lawrence Berkeley National Laboratory"/>
            <person name="Steindorff A."/>
            <person name="Hensen N."/>
            <person name="Bonometti L."/>
            <person name="Westerberg I."/>
            <person name="Brannstrom I.O."/>
            <person name="Guillou S."/>
            <person name="Cros-Aarteil S."/>
            <person name="Calhoun S."/>
            <person name="Haridas S."/>
            <person name="Kuo A."/>
            <person name="Mondo S."/>
            <person name="Pangilinan J."/>
            <person name="Riley R."/>
            <person name="Labutti K."/>
            <person name="Andreopoulos B."/>
            <person name="Lipzen A."/>
            <person name="Chen C."/>
            <person name="Yanf M."/>
            <person name="Daum C."/>
            <person name="Ng V."/>
            <person name="Clum A."/>
            <person name="Ohm R."/>
            <person name="Martin F."/>
            <person name="Silar P."/>
            <person name="Natvig D."/>
            <person name="Lalanne C."/>
            <person name="Gautier V."/>
            <person name="Ament-Velasquez S.L."/>
            <person name="Kruys A."/>
            <person name="Hutchinson M.I."/>
            <person name="Powell A.J."/>
            <person name="Barry K."/>
            <person name="Miller A.N."/>
            <person name="Grigoriev I.V."/>
            <person name="Debuchy R."/>
            <person name="Gladieux P."/>
            <person name="Thoren M.H."/>
            <person name="Johannesson H."/>
        </authorList>
    </citation>
    <scope>NUCLEOTIDE SEQUENCE</scope>
    <source>
        <strain evidence="2">PSN309</strain>
    </source>
</reference>
<feature type="compositionally biased region" description="Low complexity" evidence="1">
    <location>
        <begin position="406"/>
        <end position="416"/>
    </location>
</feature>
<feature type="compositionally biased region" description="Polar residues" evidence="1">
    <location>
        <begin position="246"/>
        <end position="255"/>
    </location>
</feature>
<sequence>MYHESPYRPPQFSFQDSTQNEYSCHRDLTPSQLNASIHHAIPSITQRAVRDFGGKMVADSINDLIRHFTTADIDKVADVIIEKASDEFLDKCLEKRLLTIEALPLTNALAKAERLGYEPNDAIPEQPRDRTSHEAYPGAAAAAPPNGYQAHNSQPPPQSQPAVAPPPRVVSQQQQLLQCTRCFRTFAHASFFDYHMRFNVCSQIPPNTQGFEHSCRHCGQGFVGMDEMQQHLSNKVCGNTDHPEPQLQTPSSQTKVPRGPGRPPRTLPVHIPSPVTIMPSASSQSPAPTGRPAAMPQAMPIPTGGHDPYAHLTPATLAAMNEELHAAELRYRPRFAEAEEIQDENERRAKIEGLRNSFGTKQSMIRKKYGVRLRERRTKAEISAERERLGLKRAEREERARASVGAPTATPTAAAAVDTSPRIVSDVAPLPTNSGWNAVNTPNAASVWEEHNAKRRRMDETGGYQTRYKTLADETPYHKAAAAAQSSPTNQTAASSSGAAVNGHDTGAGSDTQPMVIDEDSSSSDDDDIPAILPESVRKGLTTPRGKQPASSPSSSATPP</sequence>
<dbReference type="EMBL" id="MU864409">
    <property type="protein sequence ID" value="KAK4187116.1"/>
    <property type="molecule type" value="Genomic_DNA"/>
</dbReference>
<reference evidence="2" key="1">
    <citation type="journal article" date="2023" name="Mol. Phylogenet. Evol.">
        <title>Genome-scale phylogeny and comparative genomics of the fungal order Sordariales.</title>
        <authorList>
            <person name="Hensen N."/>
            <person name="Bonometti L."/>
            <person name="Westerberg I."/>
            <person name="Brannstrom I.O."/>
            <person name="Guillou S."/>
            <person name="Cros-Aarteil S."/>
            <person name="Calhoun S."/>
            <person name="Haridas S."/>
            <person name="Kuo A."/>
            <person name="Mondo S."/>
            <person name="Pangilinan J."/>
            <person name="Riley R."/>
            <person name="LaButti K."/>
            <person name="Andreopoulos B."/>
            <person name="Lipzen A."/>
            <person name="Chen C."/>
            <person name="Yan M."/>
            <person name="Daum C."/>
            <person name="Ng V."/>
            <person name="Clum A."/>
            <person name="Steindorff A."/>
            <person name="Ohm R.A."/>
            <person name="Martin F."/>
            <person name="Silar P."/>
            <person name="Natvig D.O."/>
            <person name="Lalanne C."/>
            <person name="Gautier V."/>
            <person name="Ament-Velasquez S.L."/>
            <person name="Kruys A."/>
            <person name="Hutchinson M.I."/>
            <person name="Powell A.J."/>
            <person name="Barry K."/>
            <person name="Miller A.N."/>
            <person name="Grigoriev I.V."/>
            <person name="Debuchy R."/>
            <person name="Gladieux P."/>
            <person name="Hiltunen Thoren M."/>
            <person name="Johannesson H."/>
        </authorList>
    </citation>
    <scope>NUCLEOTIDE SEQUENCE</scope>
    <source>
        <strain evidence="2">PSN309</strain>
    </source>
</reference>
<name>A0AAN7AFX0_9PEZI</name>
<feature type="region of interest" description="Disordered" evidence="1">
    <location>
        <begin position="238"/>
        <end position="269"/>
    </location>
</feature>
<feature type="compositionally biased region" description="Low complexity" evidence="1">
    <location>
        <begin position="549"/>
        <end position="560"/>
    </location>
</feature>